<proteinExistence type="predicted"/>
<evidence type="ECO:0000313" key="2">
    <source>
        <dbReference type="EMBL" id="AQS35308.1"/>
    </source>
</evidence>
<feature type="region of interest" description="Disordered" evidence="1">
    <location>
        <begin position="1"/>
        <end position="20"/>
    </location>
</feature>
<name>A0A1S6HII2_9GAMM</name>
<keyword evidence="3" id="KW-1185">Reference proteome</keyword>
<evidence type="ECO:0000256" key="1">
    <source>
        <dbReference type="SAM" id="MobiDB-lite"/>
    </source>
</evidence>
<accession>A0A1S6HII2</accession>
<dbReference type="STRING" id="225848.Sps_00087"/>
<organism evidence="2 3">
    <name type="scientific">Shewanella psychrophila</name>
    <dbReference type="NCBI Taxonomy" id="225848"/>
    <lineage>
        <taxon>Bacteria</taxon>
        <taxon>Pseudomonadati</taxon>
        <taxon>Pseudomonadota</taxon>
        <taxon>Gammaproteobacteria</taxon>
        <taxon>Alteromonadales</taxon>
        <taxon>Shewanellaceae</taxon>
        <taxon>Shewanella</taxon>
    </lineage>
</organism>
<dbReference type="EMBL" id="CP014782">
    <property type="protein sequence ID" value="AQS35308.1"/>
    <property type="molecule type" value="Genomic_DNA"/>
</dbReference>
<feature type="compositionally biased region" description="Basic and acidic residues" evidence="1">
    <location>
        <begin position="9"/>
        <end position="20"/>
    </location>
</feature>
<dbReference type="Proteomes" id="UP000189545">
    <property type="component" value="Chromosome"/>
</dbReference>
<dbReference type="KEGG" id="spsw:Sps_00087"/>
<dbReference type="OrthoDB" id="6266601at2"/>
<protein>
    <recommendedName>
        <fullName evidence="4">PilZ domain-containing protein</fullName>
    </recommendedName>
</protein>
<dbReference type="RefSeq" id="WP_077750673.1">
    <property type="nucleotide sequence ID" value="NZ_CP014782.1"/>
</dbReference>
<sequence length="144" mass="16436">MMLFEEFIPADKKQQPKESDSNLRLHTRLSLRANEEECLTLACDGVTVDLIRKSWWRKHKLGVANIKDIGLGGLGLLTTVPLSSAQEIHIEYLDSQLKIRVARSWPINSRLHFVGATWVTQDENEIITMLNIITPHNTYKSVDI</sequence>
<dbReference type="AlphaFoldDB" id="A0A1S6HII2"/>
<evidence type="ECO:0000313" key="3">
    <source>
        <dbReference type="Proteomes" id="UP000189545"/>
    </source>
</evidence>
<gene>
    <name evidence="2" type="ORF">Sps_00087</name>
</gene>
<reference evidence="2 3" key="1">
    <citation type="submission" date="2016-03" db="EMBL/GenBank/DDBJ databases">
        <title>Complete genome sequence of Shewanella psychrophila WP2, a deep sea bacterium isolated from west Pacific sediment.</title>
        <authorList>
            <person name="Xu G."/>
            <person name="Jian H."/>
        </authorList>
    </citation>
    <scope>NUCLEOTIDE SEQUENCE [LARGE SCALE GENOMIC DNA]</scope>
    <source>
        <strain evidence="2 3">WP2</strain>
    </source>
</reference>
<evidence type="ECO:0008006" key="4">
    <source>
        <dbReference type="Google" id="ProtNLM"/>
    </source>
</evidence>